<sequence>MWLHVRAFGLAVGIVWGLVILGVSLLVTLKGTGGEHLSRLGLLYPGYRVTYLGSVIGFVWSVIYGFVAGALLAWVYNRLSGARRR</sequence>
<dbReference type="EMBL" id="AP011798">
    <property type="protein sequence ID" value="BAL58247.1"/>
    <property type="molecule type" value="Genomic_DNA"/>
</dbReference>
<dbReference type="AlphaFoldDB" id="H5SQ11"/>
<reference evidence="2" key="1">
    <citation type="journal article" date="2005" name="Environ. Microbiol.">
        <title>Genetic and functional properties of uncultivated thermophilic crenarchaeotes from a subsurface gold mine as revealed by analysis of genome fragments.</title>
        <authorList>
            <person name="Nunoura T."/>
            <person name="Hirayama H."/>
            <person name="Takami H."/>
            <person name="Oida H."/>
            <person name="Nishi S."/>
            <person name="Shimamura S."/>
            <person name="Suzuki Y."/>
            <person name="Inagaki F."/>
            <person name="Takai K."/>
            <person name="Nealson K.H."/>
            <person name="Horikoshi K."/>
        </authorList>
    </citation>
    <scope>NUCLEOTIDE SEQUENCE</scope>
</reference>
<keyword evidence="1" id="KW-0812">Transmembrane</keyword>
<feature type="transmembrane region" description="Helical" evidence="1">
    <location>
        <begin position="7"/>
        <end position="29"/>
    </location>
</feature>
<proteinExistence type="predicted"/>
<accession>H5SQ11</accession>
<feature type="transmembrane region" description="Helical" evidence="1">
    <location>
        <begin position="49"/>
        <end position="76"/>
    </location>
</feature>
<protein>
    <submittedName>
        <fullName evidence="2">Uncharacterized protein</fullName>
    </submittedName>
</protein>
<keyword evidence="1" id="KW-1133">Transmembrane helix</keyword>
<evidence type="ECO:0000256" key="1">
    <source>
        <dbReference type="SAM" id="Phobius"/>
    </source>
</evidence>
<evidence type="ECO:0000313" key="2">
    <source>
        <dbReference type="EMBL" id="BAL58247.1"/>
    </source>
</evidence>
<reference evidence="2" key="2">
    <citation type="journal article" date="2012" name="PLoS ONE">
        <title>A Deeply Branching Thermophilic Bacterium with an Ancient Acetyl-CoA Pathway Dominates a Subsurface Ecosystem.</title>
        <authorList>
            <person name="Takami H."/>
            <person name="Noguchi H."/>
            <person name="Takaki Y."/>
            <person name="Uchiyama I."/>
            <person name="Toyoda A."/>
            <person name="Nishi S."/>
            <person name="Chee G.-J."/>
            <person name="Arai W."/>
            <person name="Nunoura T."/>
            <person name="Itoh T."/>
            <person name="Hattori M."/>
            <person name="Takai K."/>
        </authorList>
    </citation>
    <scope>NUCLEOTIDE SEQUENCE</scope>
</reference>
<dbReference type="NCBIfam" id="NF037947">
    <property type="entry name" value="holin_4"/>
    <property type="match status" value="1"/>
</dbReference>
<organism evidence="2">
    <name type="scientific">uncultured Acidobacteriota bacterium</name>
    <dbReference type="NCBI Taxonomy" id="171953"/>
    <lineage>
        <taxon>Bacteria</taxon>
        <taxon>Pseudomonadati</taxon>
        <taxon>Acidobacteriota</taxon>
        <taxon>environmental samples</taxon>
    </lineage>
</organism>
<keyword evidence="1" id="KW-0472">Membrane</keyword>
<gene>
    <name evidence="2" type="ORF">HGMM_F55E10C09</name>
</gene>
<name>H5SQ11_9BACT</name>